<evidence type="ECO:0000256" key="4">
    <source>
        <dbReference type="ARBA" id="ARBA00022490"/>
    </source>
</evidence>
<gene>
    <name evidence="7" type="ORF">ACCI49_00755</name>
</gene>
<feature type="region of interest" description="Disordered" evidence="6">
    <location>
        <begin position="296"/>
        <end position="337"/>
    </location>
</feature>
<dbReference type="Pfam" id="PF04381">
    <property type="entry name" value="RdgC"/>
    <property type="match status" value="1"/>
</dbReference>
<evidence type="ECO:0000256" key="5">
    <source>
        <dbReference type="ARBA" id="ARBA00023172"/>
    </source>
</evidence>
<keyword evidence="4" id="KW-0963">Cytoplasm</keyword>
<dbReference type="EMBL" id="JBGMEK010000001">
    <property type="protein sequence ID" value="MFA0809433.1"/>
    <property type="molecule type" value="Genomic_DNA"/>
</dbReference>
<organism evidence="7 8">
    <name type="scientific">Microbulbifer epialgicus</name>
    <dbReference type="NCBI Taxonomy" id="393907"/>
    <lineage>
        <taxon>Bacteria</taxon>
        <taxon>Pseudomonadati</taxon>
        <taxon>Pseudomonadota</taxon>
        <taxon>Gammaproteobacteria</taxon>
        <taxon>Cellvibrionales</taxon>
        <taxon>Microbulbiferaceae</taxon>
        <taxon>Microbulbifer</taxon>
    </lineage>
</organism>
<accession>A0ABV4NVA1</accession>
<comment type="caution">
    <text evidence="7">The sequence shown here is derived from an EMBL/GenBank/DDBJ whole genome shotgun (WGS) entry which is preliminary data.</text>
</comment>
<evidence type="ECO:0000256" key="1">
    <source>
        <dbReference type="ARBA" id="ARBA00004453"/>
    </source>
</evidence>
<dbReference type="PANTHER" id="PTHR38103:SF1">
    <property type="entry name" value="RECOMBINATION-ASSOCIATED PROTEIN RDGC"/>
    <property type="match status" value="1"/>
</dbReference>
<comment type="subcellular location">
    <subcellularLocation>
        <location evidence="1">Cytoplasm</location>
        <location evidence="1">Nucleoid</location>
    </subcellularLocation>
</comment>
<dbReference type="Proteomes" id="UP001569428">
    <property type="component" value="Unassembled WGS sequence"/>
</dbReference>
<dbReference type="PANTHER" id="PTHR38103">
    <property type="entry name" value="RECOMBINATION-ASSOCIATED PROTEIN RDGC"/>
    <property type="match status" value="1"/>
</dbReference>
<evidence type="ECO:0000256" key="3">
    <source>
        <dbReference type="ARBA" id="ARBA00022296"/>
    </source>
</evidence>
<protein>
    <recommendedName>
        <fullName evidence="3">Recombination-associated protein RdgC</fullName>
    </recommendedName>
</protein>
<name>A0ABV4NVA1_9GAMM</name>
<comment type="similarity">
    <text evidence="2">Belongs to the RdgC family.</text>
</comment>
<proteinExistence type="inferred from homology"/>
<evidence type="ECO:0000256" key="6">
    <source>
        <dbReference type="SAM" id="MobiDB-lite"/>
    </source>
</evidence>
<feature type="compositionally biased region" description="Polar residues" evidence="6">
    <location>
        <begin position="296"/>
        <end position="305"/>
    </location>
</feature>
<reference evidence="7 8" key="1">
    <citation type="submission" date="2024-08" db="EMBL/GenBank/DDBJ databases">
        <authorList>
            <person name="Ishaq N."/>
        </authorList>
    </citation>
    <scope>NUCLEOTIDE SEQUENCE [LARGE SCALE GENOMIC DNA]</scope>
    <source>
        <strain evidence="7 8">DSM 18651</strain>
    </source>
</reference>
<sequence length="337" mass="39083">MKYTSAQTVSQNTWEPQLKKLRHREIKPSQRESIGFSAVFGYLSPNMMSHEIQNYLFLSLTIEEKKLQKNKLRRAIALKTKEFASKEGKKQEEITKEEHGQIKDFVETEMLKGIAPDEYYINAFIDTQNKLLFVDVSSISKVERLVEWLNRIDSEFIVRPFFDSSLEIYLTSWLYKPTEQMPRSLQMDHEATLKHDNKSKAVFSNQDLESDELITLLNHDKRVMELALVRDGRLKFKLKSDGSIRKLKPTDILKGEIERAENPTSMIQDIEADWIMMTNELTQLYQWFEGIFDVNNPSAPGSDSNNESREEAAHSQITSTKKVEEDSAAELDTLNFS</sequence>
<dbReference type="InterPro" id="IPR007476">
    <property type="entry name" value="RdgC"/>
</dbReference>
<keyword evidence="8" id="KW-1185">Reference proteome</keyword>
<keyword evidence="5" id="KW-0233">DNA recombination</keyword>
<evidence type="ECO:0000256" key="2">
    <source>
        <dbReference type="ARBA" id="ARBA00008657"/>
    </source>
</evidence>
<evidence type="ECO:0000313" key="8">
    <source>
        <dbReference type="Proteomes" id="UP001569428"/>
    </source>
</evidence>
<dbReference type="RefSeq" id="WP_371837054.1">
    <property type="nucleotide sequence ID" value="NZ_JBGMEK010000001.1"/>
</dbReference>
<evidence type="ECO:0000313" key="7">
    <source>
        <dbReference type="EMBL" id="MFA0809433.1"/>
    </source>
</evidence>